<keyword evidence="1" id="KW-0812">Transmembrane</keyword>
<evidence type="ECO:0000256" key="1">
    <source>
        <dbReference type="SAM" id="Phobius"/>
    </source>
</evidence>
<accession>A0A6C0LCS5</accession>
<protein>
    <submittedName>
        <fullName evidence="2">Uncharacterized protein</fullName>
    </submittedName>
</protein>
<sequence>MEEEDNSMEAILWVFLIAILIMSIAYYINYFMYEKQYILIPNKNGEKDAGQHTQSTYQPGYPNITNNINNTIESKRNNPPPPKLVNLYNEDFKKMTNKNDIDYVNKNNILLYKDNDKDKLMNENDNFEVEIIRPFIKNNTFDSDLEKVYVDDIADNNDPNNNYNEIYDYSVKLQKTDLPLANVPACFLKDNKSLKLSENQ</sequence>
<name>A0A6C0LCS5_9ZZZZ</name>
<reference evidence="2" key="1">
    <citation type="journal article" date="2020" name="Nature">
        <title>Giant virus diversity and host interactions through global metagenomics.</title>
        <authorList>
            <person name="Schulz F."/>
            <person name="Roux S."/>
            <person name="Paez-Espino D."/>
            <person name="Jungbluth S."/>
            <person name="Walsh D.A."/>
            <person name="Denef V.J."/>
            <person name="McMahon K.D."/>
            <person name="Konstantinidis K.T."/>
            <person name="Eloe-Fadrosh E.A."/>
            <person name="Kyrpides N.C."/>
            <person name="Woyke T."/>
        </authorList>
    </citation>
    <scope>NUCLEOTIDE SEQUENCE</scope>
    <source>
        <strain evidence="2">GVMAG-M-3300027769-26</strain>
    </source>
</reference>
<evidence type="ECO:0000313" key="2">
    <source>
        <dbReference type="EMBL" id="QHU27508.1"/>
    </source>
</evidence>
<keyword evidence="1" id="KW-1133">Transmembrane helix</keyword>
<dbReference type="EMBL" id="MN740459">
    <property type="protein sequence ID" value="QHU27508.1"/>
    <property type="molecule type" value="Genomic_DNA"/>
</dbReference>
<keyword evidence="1" id="KW-0472">Membrane</keyword>
<dbReference type="AlphaFoldDB" id="A0A6C0LCS5"/>
<organism evidence="2">
    <name type="scientific">viral metagenome</name>
    <dbReference type="NCBI Taxonomy" id="1070528"/>
    <lineage>
        <taxon>unclassified sequences</taxon>
        <taxon>metagenomes</taxon>
        <taxon>organismal metagenomes</taxon>
    </lineage>
</organism>
<feature type="transmembrane region" description="Helical" evidence="1">
    <location>
        <begin position="12"/>
        <end position="33"/>
    </location>
</feature>
<proteinExistence type="predicted"/>